<sequence length="252" mass="29854">MKQIFAFETKEEYEEHEGLIKRLNEKLKVYQAELEANYKLIDKPKAIVWTSVELATTVFSNLPLPAFTNRDTIYISPELFKWRELFLKQLEGKNHAKVEAFYKNMSENQLLTIVGHELTHHSDLFVDEFDADREDSIWFEEGMCDYLSRKRILNDQEFKDVTAVERELVDMFHGKYGNHSLDDFGEASYQGSLSSILFNYWRSFLVVTYLVEERANNNIHQVFSEYHKWHENGRKQPLTKYFEVESFFSGSV</sequence>
<dbReference type="KEGG" id="aqt:FN924_15680"/>
<accession>A0A516KJB2</accession>
<dbReference type="AlphaFoldDB" id="A0A516KJB2"/>
<feature type="coiled-coil region" evidence="1">
    <location>
        <begin position="6"/>
        <end position="40"/>
    </location>
</feature>
<evidence type="ECO:0000313" key="2">
    <source>
        <dbReference type="EMBL" id="QDP41487.1"/>
    </source>
</evidence>
<keyword evidence="1" id="KW-0175">Coiled coil</keyword>
<proteinExistence type="predicted"/>
<dbReference type="RefSeq" id="WP_143896081.1">
    <property type="nucleotide sequence ID" value="NZ_CP041666.1"/>
</dbReference>
<organism evidence="2 3">
    <name type="scientific">Radiobacillus deserti</name>
    <dbReference type="NCBI Taxonomy" id="2594883"/>
    <lineage>
        <taxon>Bacteria</taxon>
        <taxon>Bacillati</taxon>
        <taxon>Bacillota</taxon>
        <taxon>Bacilli</taxon>
        <taxon>Bacillales</taxon>
        <taxon>Bacillaceae</taxon>
        <taxon>Radiobacillus</taxon>
    </lineage>
</organism>
<name>A0A516KJB2_9BACI</name>
<dbReference type="OrthoDB" id="2354703at2"/>
<reference evidence="2 3" key="1">
    <citation type="submission" date="2019-07" db="EMBL/GenBank/DDBJ databases">
        <authorList>
            <person name="Li J."/>
        </authorList>
    </citation>
    <scope>NUCLEOTIDE SEQUENCE [LARGE SCALE GENOMIC DNA]</scope>
    <source>
        <strain evidence="2 3">TKL69</strain>
    </source>
</reference>
<dbReference type="EMBL" id="CP041666">
    <property type="protein sequence ID" value="QDP41487.1"/>
    <property type="molecule type" value="Genomic_DNA"/>
</dbReference>
<protein>
    <submittedName>
        <fullName evidence="2">Uncharacterized protein</fullName>
    </submittedName>
</protein>
<keyword evidence="3" id="KW-1185">Reference proteome</keyword>
<evidence type="ECO:0000256" key="1">
    <source>
        <dbReference type="SAM" id="Coils"/>
    </source>
</evidence>
<dbReference type="Proteomes" id="UP000315215">
    <property type="component" value="Chromosome"/>
</dbReference>
<gene>
    <name evidence="2" type="ORF">FN924_15680</name>
</gene>
<evidence type="ECO:0000313" key="3">
    <source>
        <dbReference type="Proteomes" id="UP000315215"/>
    </source>
</evidence>